<comment type="caution">
    <text evidence="1">The sequence shown here is derived from an EMBL/GenBank/DDBJ whole genome shotgun (WGS) entry which is preliminary data.</text>
</comment>
<proteinExistence type="predicted"/>
<name>A0A699QE85_TANCI</name>
<protein>
    <submittedName>
        <fullName evidence="1">Uncharacterized protein</fullName>
    </submittedName>
</protein>
<dbReference type="EMBL" id="BKCJ011017200">
    <property type="protein sequence ID" value="GFC67810.1"/>
    <property type="molecule type" value="Genomic_DNA"/>
</dbReference>
<organism evidence="1">
    <name type="scientific">Tanacetum cinerariifolium</name>
    <name type="common">Dalmatian daisy</name>
    <name type="synonym">Chrysanthemum cinerariifolium</name>
    <dbReference type="NCBI Taxonomy" id="118510"/>
    <lineage>
        <taxon>Eukaryota</taxon>
        <taxon>Viridiplantae</taxon>
        <taxon>Streptophyta</taxon>
        <taxon>Embryophyta</taxon>
        <taxon>Tracheophyta</taxon>
        <taxon>Spermatophyta</taxon>
        <taxon>Magnoliopsida</taxon>
        <taxon>eudicotyledons</taxon>
        <taxon>Gunneridae</taxon>
        <taxon>Pentapetalae</taxon>
        <taxon>asterids</taxon>
        <taxon>campanulids</taxon>
        <taxon>Asterales</taxon>
        <taxon>Asteraceae</taxon>
        <taxon>Asteroideae</taxon>
        <taxon>Anthemideae</taxon>
        <taxon>Anthemidinae</taxon>
        <taxon>Tanacetum</taxon>
    </lineage>
</organism>
<sequence>SGDGCLDGWVGARGGVVRGGGVTLGVTSGSMGEASGGACGEAMLMKQQDRTLIRAVRRALHVKDVLLVVLVILLVNVG</sequence>
<accession>A0A699QE85</accession>
<reference evidence="1" key="1">
    <citation type="journal article" date="2019" name="Sci. Rep.">
        <title>Draft genome of Tanacetum cinerariifolium, the natural source of mosquito coil.</title>
        <authorList>
            <person name="Yamashiro T."/>
            <person name="Shiraishi A."/>
            <person name="Satake H."/>
            <person name="Nakayama K."/>
        </authorList>
    </citation>
    <scope>NUCLEOTIDE SEQUENCE</scope>
</reference>
<evidence type="ECO:0000313" key="1">
    <source>
        <dbReference type="EMBL" id="GFC67810.1"/>
    </source>
</evidence>
<dbReference type="AlphaFoldDB" id="A0A699QE85"/>
<feature type="non-terminal residue" evidence="1">
    <location>
        <position position="1"/>
    </location>
</feature>
<gene>
    <name evidence="1" type="ORF">Tci_839780</name>
</gene>